<proteinExistence type="predicted"/>
<organism evidence="1">
    <name type="scientific">Lepeophtheirus salmonis</name>
    <name type="common">Salmon louse</name>
    <name type="synonym">Caligus salmonis</name>
    <dbReference type="NCBI Taxonomy" id="72036"/>
    <lineage>
        <taxon>Eukaryota</taxon>
        <taxon>Metazoa</taxon>
        <taxon>Ecdysozoa</taxon>
        <taxon>Arthropoda</taxon>
        <taxon>Crustacea</taxon>
        <taxon>Multicrustacea</taxon>
        <taxon>Hexanauplia</taxon>
        <taxon>Copepoda</taxon>
        <taxon>Siphonostomatoida</taxon>
        <taxon>Caligidae</taxon>
        <taxon>Lepeophtheirus</taxon>
    </lineage>
</organism>
<accession>A0A0K2SWC0</accession>
<evidence type="ECO:0000313" key="1">
    <source>
        <dbReference type="EMBL" id="CDW18044.1"/>
    </source>
</evidence>
<dbReference type="EMBL" id="HACA01000683">
    <property type="protein sequence ID" value="CDW18044.1"/>
    <property type="molecule type" value="Transcribed_RNA"/>
</dbReference>
<dbReference type="AlphaFoldDB" id="A0A0K2SWC0"/>
<reference evidence="1" key="1">
    <citation type="submission" date="2014-05" db="EMBL/GenBank/DDBJ databases">
        <authorList>
            <person name="Chronopoulou M."/>
        </authorList>
    </citation>
    <scope>NUCLEOTIDE SEQUENCE</scope>
    <source>
        <tissue evidence="1">Whole organism</tissue>
    </source>
</reference>
<name>A0A0K2SWC0_LEPSM</name>
<protein>
    <submittedName>
        <fullName evidence="1">Uncharacterized protein</fullName>
    </submittedName>
</protein>
<sequence length="28" mass="3146">MRSFQCQSLCILSIVISNKVKVVHAINN</sequence>